<dbReference type="SUPFAM" id="SSF161098">
    <property type="entry name" value="MetI-like"/>
    <property type="match status" value="1"/>
</dbReference>
<dbReference type="InterPro" id="IPR051124">
    <property type="entry name" value="Phosphate_Transport_Permease"/>
</dbReference>
<keyword evidence="6 7" id="KW-0472">Membrane</keyword>
<dbReference type="PANTHER" id="PTHR30425">
    <property type="entry name" value="PHOSPHATE TRANSPORT SYSTEM PERMEASE PROTEIN PST"/>
    <property type="match status" value="1"/>
</dbReference>
<comment type="subcellular location">
    <subcellularLocation>
        <location evidence="1">Cell membrane</location>
        <topology evidence="1">Multi-pass membrane protein</topology>
    </subcellularLocation>
</comment>
<keyword evidence="5 7" id="KW-1133">Transmembrane helix</keyword>
<feature type="non-terminal residue" evidence="8">
    <location>
        <position position="1"/>
    </location>
</feature>
<sequence length="98" mass="10872">HVVIRKSYPGIISAYGLGLAKAFGETLAVMMVVGNRVQVTHNPFEEGYPLPALIANNYGEMLSIPMYDSALMFAALLLLVIILLINLSFRYFIHKTQT</sequence>
<dbReference type="EMBL" id="BARW01031822">
    <property type="protein sequence ID" value="GAJ06576.1"/>
    <property type="molecule type" value="Genomic_DNA"/>
</dbReference>
<keyword evidence="4 7" id="KW-0812">Transmembrane</keyword>
<organism evidence="8">
    <name type="scientific">marine sediment metagenome</name>
    <dbReference type="NCBI Taxonomy" id="412755"/>
    <lineage>
        <taxon>unclassified sequences</taxon>
        <taxon>metagenomes</taxon>
        <taxon>ecological metagenomes</taxon>
    </lineage>
</organism>
<name>X1V334_9ZZZZ</name>
<evidence type="ECO:0000256" key="1">
    <source>
        <dbReference type="ARBA" id="ARBA00004651"/>
    </source>
</evidence>
<keyword evidence="2" id="KW-0813">Transport</keyword>
<reference evidence="8" key="1">
    <citation type="journal article" date="2014" name="Front. Microbiol.">
        <title>High frequency of phylogenetically diverse reductive dehalogenase-homologous genes in deep subseafloor sedimentary metagenomes.</title>
        <authorList>
            <person name="Kawai M."/>
            <person name="Futagami T."/>
            <person name="Toyoda A."/>
            <person name="Takaki Y."/>
            <person name="Nishi S."/>
            <person name="Hori S."/>
            <person name="Arai W."/>
            <person name="Tsubouchi T."/>
            <person name="Morono Y."/>
            <person name="Uchiyama I."/>
            <person name="Ito T."/>
            <person name="Fujiyama A."/>
            <person name="Inagaki F."/>
            <person name="Takami H."/>
        </authorList>
    </citation>
    <scope>NUCLEOTIDE SEQUENCE</scope>
    <source>
        <strain evidence="8">Expedition CK06-06</strain>
    </source>
</reference>
<gene>
    <name evidence="8" type="ORF">S12H4_50517</name>
</gene>
<accession>X1V334</accession>
<evidence type="ECO:0000256" key="6">
    <source>
        <dbReference type="ARBA" id="ARBA00023136"/>
    </source>
</evidence>
<evidence type="ECO:0008006" key="9">
    <source>
        <dbReference type="Google" id="ProtNLM"/>
    </source>
</evidence>
<proteinExistence type="predicted"/>
<keyword evidence="3" id="KW-1003">Cell membrane</keyword>
<comment type="caution">
    <text evidence="8">The sequence shown here is derived from an EMBL/GenBank/DDBJ whole genome shotgun (WGS) entry which is preliminary data.</text>
</comment>
<dbReference type="Gene3D" id="1.10.3720.10">
    <property type="entry name" value="MetI-like"/>
    <property type="match status" value="1"/>
</dbReference>
<feature type="transmembrane region" description="Helical" evidence="7">
    <location>
        <begin position="12"/>
        <end position="33"/>
    </location>
</feature>
<dbReference type="PANTHER" id="PTHR30425:SF1">
    <property type="entry name" value="PHOSPHATE TRANSPORT SYSTEM PERMEASE PROTEIN PSTC"/>
    <property type="match status" value="1"/>
</dbReference>
<dbReference type="InterPro" id="IPR035906">
    <property type="entry name" value="MetI-like_sf"/>
</dbReference>
<dbReference type="GO" id="GO:0005886">
    <property type="term" value="C:plasma membrane"/>
    <property type="evidence" value="ECO:0007669"/>
    <property type="project" value="UniProtKB-SubCell"/>
</dbReference>
<evidence type="ECO:0000256" key="4">
    <source>
        <dbReference type="ARBA" id="ARBA00022692"/>
    </source>
</evidence>
<dbReference type="AlphaFoldDB" id="X1V334"/>
<feature type="transmembrane region" description="Helical" evidence="7">
    <location>
        <begin position="70"/>
        <end position="93"/>
    </location>
</feature>
<evidence type="ECO:0000256" key="3">
    <source>
        <dbReference type="ARBA" id="ARBA00022475"/>
    </source>
</evidence>
<evidence type="ECO:0000256" key="2">
    <source>
        <dbReference type="ARBA" id="ARBA00022448"/>
    </source>
</evidence>
<protein>
    <recommendedName>
        <fullName evidence="9">ABC transmembrane type-1 domain-containing protein</fullName>
    </recommendedName>
</protein>
<evidence type="ECO:0000313" key="8">
    <source>
        <dbReference type="EMBL" id="GAJ06576.1"/>
    </source>
</evidence>
<evidence type="ECO:0000256" key="7">
    <source>
        <dbReference type="SAM" id="Phobius"/>
    </source>
</evidence>
<evidence type="ECO:0000256" key="5">
    <source>
        <dbReference type="ARBA" id="ARBA00022989"/>
    </source>
</evidence>